<feature type="domain" description="Rhodanese" evidence="1">
    <location>
        <begin position="20"/>
        <end position="127"/>
    </location>
</feature>
<proteinExistence type="predicted"/>
<dbReference type="InterPro" id="IPR001763">
    <property type="entry name" value="Rhodanese-like_dom"/>
</dbReference>
<dbReference type="EMBL" id="UOFU01000044">
    <property type="protein sequence ID" value="VAW94115.1"/>
    <property type="molecule type" value="Genomic_DNA"/>
</dbReference>
<dbReference type="SMART" id="SM00450">
    <property type="entry name" value="RHOD"/>
    <property type="match status" value="1"/>
</dbReference>
<reference evidence="2" key="1">
    <citation type="submission" date="2018-06" db="EMBL/GenBank/DDBJ databases">
        <authorList>
            <person name="Zhirakovskaya E."/>
        </authorList>
    </citation>
    <scope>NUCLEOTIDE SEQUENCE</scope>
</reference>
<name>A0A3B0ZKU2_9ZZZZ</name>
<dbReference type="AlphaFoldDB" id="A0A3B0ZKU2"/>
<dbReference type="Pfam" id="PF00581">
    <property type="entry name" value="Rhodanese"/>
    <property type="match status" value="1"/>
</dbReference>
<dbReference type="PANTHER" id="PTHR45431:SF3">
    <property type="entry name" value="RHODANESE-LIKE DOMAIN-CONTAINING PROTEIN 15, CHLOROPLASTIC"/>
    <property type="match status" value="1"/>
</dbReference>
<dbReference type="InterPro" id="IPR052367">
    <property type="entry name" value="Thiosulfate_ST/Rhodanese-like"/>
</dbReference>
<accession>A0A3B0ZKU2</accession>
<dbReference type="InterPro" id="IPR036873">
    <property type="entry name" value="Rhodanese-like_dom_sf"/>
</dbReference>
<dbReference type="PANTHER" id="PTHR45431">
    <property type="entry name" value="RHODANESE-LIKE DOMAIN-CONTAINING PROTEIN 15, CHLOROPLASTIC"/>
    <property type="match status" value="1"/>
</dbReference>
<dbReference type="Gene3D" id="3.40.250.10">
    <property type="entry name" value="Rhodanese-like domain"/>
    <property type="match status" value="1"/>
</dbReference>
<sequence>MSKSKVRSLSPKEAYELLEKNPSAVMIDVRSSMEFLFVGHPKGAIHVAWIDEPDWKVDPDFPAHVRQVMLGGLSCHDESCAPVLLICRSGKRSLEAGEALLKDGFPDVYNVLEGFEGELDDEHHRSSLAGWRFHGLPWEQC</sequence>
<evidence type="ECO:0000259" key="1">
    <source>
        <dbReference type="PROSITE" id="PS50206"/>
    </source>
</evidence>
<gene>
    <name evidence="2" type="ORF">MNBD_GAMMA20-489</name>
</gene>
<keyword evidence="2" id="KW-0808">Transferase</keyword>
<dbReference type="GO" id="GO:0016740">
    <property type="term" value="F:transferase activity"/>
    <property type="evidence" value="ECO:0007669"/>
    <property type="project" value="UniProtKB-KW"/>
</dbReference>
<dbReference type="SUPFAM" id="SSF52821">
    <property type="entry name" value="Rhodanese/Cell cycle control phosphatase"/>
    <property type="match status" value="1"/>
</dbReference>
<dbReference type="PROSITE" id="PS50206">
    <property type="entry name" value="RHODANESE_3"/>
    <property type="match status" value="1"/>
</dbReference>
<evidence type="ECO:0000313" key="2">
    <source>
        <dbReference type="EMBL" id="VAW94115.1"/>
    </source>
</evidence>
<dbReference type="CDD" id="cd01522">
    <property type="entry name" value="RHOD_1"/>
    <property type="match status" value="1"/>
</dbReference>
<protein>
    <submittedName>
        <fullName evidence="2">Rhodanese-related sulfurtransferase</fullName>
    </submittedName>
</protein>
<organism evidence="2">
    <name type="scientific">hydrothermal vent metagenome</name>
    <dbReference type="NCBI Taxonomy" id="652676"/>
    <lineage>
        <taxon>unclassified sequences</taxon>
        <taxon>metagenomes</taxon>
        <taxon>ecological metagenomes</taxon>
    </lineage>
</organism>